<gene>
    <name evidence="2" type="ORF">E6C27_scaffold21G003050</name>
</gene>
<dbReference type="AlphaFoldDB" id="A0A5A7VDL0"/>
<dbReference type="OrthoDB" id="1300314at2759"/>
<dbReference type="Pfam" id="PF13952">
    <property type="entry name" value="DUF4216"/>
    <property type="match status" value="1"/>
</dbReference>
<dbReference type="EMBL" id="SSTE01000903">
    <property type="protein sequence ID" value="KAA0066263.1"/>
    <property type="molecule type" value="Genomic_DNA"/>
</dbReference>
<accession>A0A5A7VDL0</accession>
<name>A0A5A7VDL0_CUCMM</name>
<evidence type="ECO:0000313" key="3">
    <source>
        <dbReference type="Proteomes" id="UP000321393"/>
    </source>
</evidence>
<reference evidence="2 3" key="1">
    <citation type="submission" date="2019-08" db="EMBL/GenBank/DDBJ databases">
        <title>Draft genome sequences of two oriental melons (Cucumis melo L. var makuwa).</title>
        <authorList>
            <person name="Kwon S.-Y."/>
        </authorList>
    </citation>
    <scope>NUCLEOTIDE SEQUENCE [LARGE SCALE GENOMIC DNA]</scope>
    <source>
        <strain evidence="3">cv. SW 3</strain>
        <tissue evidence="2">Leaf</tissue>
    </source>
</reference>
<protein>
    <submittedName>
        <fullName evidence="2">Transposase</fullName>
    </submittedName>
</protein>
<proteinExistence type="predicted"/>
<sequence length="203" mass="23485">MEISKSSNPQRARNEKWLRDEHNRSFLNLIREEVMREIQEGQVVSRTIRWIAHGPSSREQVVMIYEGYNVNGICYNTKPCDDNKMVQNSGVMFVASTMHVASVKDKNPIIANMSFYGVIQGIWEERYNSFMVTQLRCDWIDTKNGVRVDDLGFTLVDLNCIGHYSNSFILASQARQVFYVKDPSDGRWSVVVKLQEKDFVDNC</sequence>
<organism evidence="2 3">
    <name type="scientific">Cucumis melo var. makuwa</name>
    <name type="common">Oriental melon</name>
    <dbReference type="NCBI Taxonomy" id="1194695"/>
    <lineage>
        <taxon>Eukaryota</taxon>
        <taxon>Viridiplantae</taxon>
        <taxon>Streptophyta</taxon>
        <taxon>Embryophyta</taxon>
        <taxon>Tracheophyta</taxon>
        <taxon>Spermatophyta</taxon>
        <taxon>Magnoliopsida</taxon>
        <taxon>eudicotyledons</taxon>
        <taxon>Gunneridae</taxon>
        <taxon>Pentapetalae</taxon>
        <taxon>rosids</taxon>
        <taxon>fabids</taxon>
        <taxon>Cucurbitales</taxon>
        <taxon>Cucurbitaceae</taxon>
        <taxon>Benincaseae</taxon>
        <taxon>Cucumis</taxon>
    </lineage>
</organism>
<evidence type="ECO:0000313" key="2">
    <source>
        <dbReference type="EMBL" id="KAA0066263.1"/>
    </source>
</evidence>
<feature type="domain" description="DUF4216" evidence="1">
    <location>
        <begin position="127"/>
        <end position="191"/>
    </location>
</feature>
<evidence type="ECO:0000259" key="1">
    <source>
        <dbReference type="Pfam" id="PF13952"/>
    </source>
</evidence>
<dbReference type="InterPro" id="IPR025312">
    <property type="entry name" value="DUF4216"/>
</dbReference>
<dbReference type="PANTHER" id="PTHR48258:SF9">
    <property type="entry name" value="OS01G0348150 PROTEIN"/>
    <property type="match status" value="1"/>
</dbReference>
<dbReference type="Proteomes" id="UP000321393">
    <property type="component" value="Unassembled WGS sequence"/>
</dbReference>
<dbReference type="PANTHER" id="PTHR48258">
    <property type="entry name" value="DUF4218 DOMAIN-CONTAINING PROTEIN-RELATED"/>
    <property type="match status" value="1"/>
</dbReference>
<comment type="caution">
    <text evidence="2">The sequence shown here is derived from an EMBL/GenBank/DDBJ whole genome shotgun (WGS) entry which is preliminary data.</text>
</comment>